<organism evidence="2 3">
    <name type="scientific">Paracoccus aurantiacus</name>
    <dbReference type="NCBI Taxonomy" id="2599412"/>
    <lineage>
        <taxon>Bacteria</taxon>
        <taxon>Pseudomonadati</taxon>
        <taxon>Pseudomonadota</taxon>
        <taxon>Alphaproteobacteria</taxon>
        <taxon>Rhodobacterales</taxon>
        <taxon>Paracoccaceae</taxon>
        <taxon>Paracoccus</taxon>
    </lineage>
</organism>
<dbReference type="Pfam" id="PF04956">
    <property type="entry name" value="TrbC"/>
    <property type="match status" value="1"/>
</dbReference>
<keyword evidence="1" id="KW-0812">Transmembrane</keyword>
<dbReference type="Proteomes" id="UP000321562">
    <property type="component" value="Unassembled WGS sequence"/>
</dbReference>
<name>A0A5C6RQA2_9RHOB</name>
<feature type="transmembrane region" description="Helical" evidence="1">
    <location>
        <begin position="52"/>
        <end position="71"/>
    </location>
</feature>
<dbReference type="InterPro" id="IPR007039">
    <property type="entry name" value="TrbC/VirB2"/>
</dbReference>
<evidence type="ECO:0000313" key="2">
    <source>
        <dbReference type="EMBL" id="TXB64413.1"/>
    </source>
</evidence>
<reference evidence="2 3" key="1">
    <citation type="submission" date="2019-08" db="EMBL/GenBank/DDBJ databases">
        <authorList>
            <person name="Ye J."/>
        </authorList>
    </citation>
    <scope>NUCLEOTIDE SEQUENCE [LARGE SCALE GENOMIC DNA]</scope>
    <source>
        <strain evidence="2 3">TK008</strain>
    </source>
</reference>
<gene>
    <name evidence="2" type="ORF">FQV27_17835</name>
</gene>
<dbReference type="AlphaFoldDB" id="A0A5C6RQA2"/>
<dbReference type="EMBL" id="VOPL01000013">
    <property type="protein sequence ID" value="TXB64413.1"/>
    <property type="molecule type" value="Genomic_DNA"/>
</dbReference>
<keyword evidence="1" id="KW-1133">Transmembrane helix</keyword>
<accession>A0A5C6RQA2</accession>
<evidence type="ECO:0000256" key="1">
    <source>
        <dbReference type="SAM" id="Phobius"/>
    </source>
</evidence>
<keyword evidence="1" id="KW-0472">Membrane</keyword>
<feature type="transmembrane region" description="Helical" evidence="1">
    <location>
        <begin position="78"/>
        <end position="103"/>
    </location>
</feature>
<dbReference type="OrthoDB" id="9846571at2"/>
<evidence type="ECO:0000313" key="3">
    <source>
        <dbReference type="Proteomes" id="UP000321562"/>
    </source>
</evidence>
<keyword evidence="3" id="KW-1185">Reference proteome</keyword>
<protein>
    <submittedName>
        <fullName evidence="2">TrbC/VirB2 family protein</fullName>
    </submittedName>
</protein>
<comment type="caution">
    <text evidence="2">The sequence shown here is derived from an EMBL/GenBank/DDBJ whole genome shotgun (WGS) entry which is preliminary data.</text>
</comment>
<sequence>MKDHSMLNFRQTLVAAGIWCAASVKARAQDVDLSGFEDTGESIIEQLRDNNLALTAVVLILLIIGFLAIFTKFIDWKWIGVTVVGLFFIFGGDNLAESVIAIFRG</sequence>
<proteinExistence type="predicted"/>